<protein>
    <submittedName>
        <fullName evidence="3">Uncharacterized protein LOC112683600</fullName>
    </submittedName>
</protein>
<sequence>MMSRMNYLTVCILLIAALSMLQSPVAGSSNLGEALVQANTNGFPAQLLYNVAGLQEGRSGNNKAQLAEALESPKVQEAARKAAVEYAIKDLPAGRENTEGYCSYSWLRWLPFLDCDEPKEAKESRQTIQLINTKRNCVR</sequence>
<evidence type="ECO:0000313" key="2">
    <source>
        <dbReference type="Proteomes" id="UP000694846"/>
    </source>
</evidence>
<organism evidence="2 3">
    <name type="scientific">Sipha flava</name>
    <name type="common">yellow sugarcane aphid</name>
    <dbReference type="NCBI Taxonomy" id="143950"/>
    <lineage>
        <taxon>Eukaryota</taxon>
        <taxon>Metazoa</taxon>
        <taxon>Ecdysozoa</taxon>
        <taxon>Arthropoda</taxon>
        <taxon>Hexapoda</taxon>
        <taxon>Insecta</taxon>
        <taxon>Pterygota</taxon>
        <taxon>Neoptera</taxon>
        <taxon>Paraneoptera</taxon>
        <taxon>Hemiptera</taxon>
        <taxon>Sternorrhyncha</taxon>
        <taxon>Aphidomorpha</taxon>
        <taxon>Aphidoidea</taxon>
        <taxon>Aphididae</taxon>
        <taxon>Sipha</taxon>
    </lineage>
</organism>
<reference evidence="3" key="1">
    <citation type="submission" date="2025-08" db="UniProtKB">
        <authorList>
            <consortium name="RefSeq"/>
        </authorList>
    </citation>
    <scope>IDENTIFICATION</scope>
    <source>
        <tissue evidence="3">Whole body</tissue>
    </source>
</reference>
<proteinExistence type="predicted"/>
<gene>
    <name evidence="3" type="primary">LOC112683600</name>
</gene>
<name>A0A8B8FIT7_9HEMI</name>
<dbReference type="OrthoDB" id="6610427at2759"/>
<keyword evidence="1" id="KW-0732">Signal</keyword>
<feature type="signal peptide" evidence="1">
    <location>
        <begin position="1"/>
        <end position="27"/>
    </location>
</feature>
<evidence type="ECO:0000256" key="1">
    <source>
        <dbReference type="SAM" id="SignalP"/>
    </source>
</evidence>
<accession>A0A8B8FIT7</accession>
<feature type="chain" id="PRO_5034334467" evidence="1">
    <location>
        <begin position="28"/>
        <end position="139"/>
    </location>
</feature>
<dbReference type="GeneID" id="112683600"/>
<dbReference type="Proteomes" id="UP000694846">
    <property type="component" value="Unplaced"/>
</dbReference>
<evidence type="ECO:0000313" key="3">
    <source>
        <dbReference type="RefSeq" id="XP_025410482.1"/>
    </source>
</evidence>
<dbReference type="RefSeq" id="XP_025410482.1">
    <property type="nucleotide sequence ID" value="XM_025554697.1"/>
</dbReference>
<keyword evidence="2" id="KW-1185">Reference proteome</keyword>
<dbReference type="AlphaFoldDB" id="A0A8B8FIT7"/>